<evidence type="ECO:0000313" key="2">
    <source>
        <dbReference type="Proteomes" id="UP000501179"/>
    </source>
</evidence>
<dbReference type="KEGG" id="slia:HA039_32425"/>
<evidence type="ECO:0000313" key="1">
    <source>
        <dbReference type="EMBL" id="QIQ06395.1"/>
    </source>
</evidence>
<keyword evidence="2" id="KW-1185">Reference proteome</keyword>
<reference evidence="1 2" key="1">
    <citation type="submission" date="2020-03" db="EMBL/GenBank/DDBJ databases">
        <title>A novel species.</title>
        <authorList>
            <person name="Gao J."/>
        </authorList>
    </citation>
    <scope>NUCLEOTIDE SEQUENCE [LARGE SCALE GENOMIC DNA]</scope>
    <source>
        <strain evidence="1 2">QMT-12</strain>
    </source>
</reference>
<accession>A0A6G9H775</accession>
<organism evidence="1 2">
    <name type="scientific">Streptomyces liangshanensis</name>
    <dbReference type="NCBI Taxonomy" id="2717324"/>
    <lineage>
        <taxon>Bacteria</taxon>
        <taxon>Bacillati</taxon>
        <taxon>Actinomycetota</taxon>
        <taxon>Actinomycetes</taxon>
        <taxon>Kitasatosporales</taxon>
        <taxon>Streptomycetaceae</taxon>
        <taxon>Streptomyces</taxon>
    </lineage>
</organism>
<dbReference type="Proteomes" id="UP000501179">
    <property type="component" value="Chromosome"/>
</dbReference>
<name>A0A6G9H775_9ACTN</name>
<dbReference type="EMBL" id="CP050177">
    <property type="protein sequence ID" value="QIQ06395.1"/>
    <property type="molecule type" value="Genomic_DNA"/>
</dbReference>
<gene>
    <name evidence="1" type="ORF">HA039_32425</name>
</gene>
<dbReference type="RefSeq" id="WP_167035450.1">
    <property type="nucleotide sequence ID" value="NZ_CP050177.1"/>
</dbReference>
<dbReference type="AlphaFoldDB" id="A0A6G9H775"/>
<proteinExistence type="predicted"/>
<sequence>MTTYVVTIPGTLHEELTDDAKAVLLRALRPADPQGTDFGAAEDLDLLSVDTEESRFTLRLEVTADDSNGAEEEARRIATGALEKAGFTLASAPLGQPFITGIDRE</sequence>
<protein>
    <submittedName>
        <fullName evidence="1">Uncharacterized protein</fullName>
    </submittedName>
</protein>